<evidence type="ECO:0000313" key="2">
    <source>
        <dbReference type="WBParaSite" id="GPUH_0000980301-mRNA-1"/>
    </source>
</evidence>
<sequence>LQIVILERENEAGGLARSITDEKGFTWDLGIHVLGASRHREFEEAVNGAVKKWNKVRRSVKADLSHLFNDDNPYHNYVPYPVQQSIPYFPPNIRQKCIAELKDLQKKREVRCSNFAEYGADIFGKTLLDMFIRPYNRKVNHFPVFFSFKVLIT</sequence>
<name>A0A183DM51_9BILA</name>
<protein>
    <submittedName>
        <fullName evidence="2">Amino_oxidase domain-containing protein</fullName>
    </submittedName>
</protein>
<accession>A0A183DM51</accession>
<dbReference type="Gene3D" id="3.50.50.60">
    <property type="entry name" value="FAD/NAD(P)-binding domain"/>
    <property type="match status" value="1"/>
</dbReference>
<dbReference type="AlphaFoldDB" id="A0A183DM51"/>
<dbReference type="InterPro" id="IPR036188">
    <property type="entry name" value="FAD/NAD-bd_sf"/>
</dbReference>
<proteinExistence type="predicted"/>
<organism evidence="2">
    <name type="scientific">Gongylonema pulchrum</name>
    <dbReference type="NCBI Taxonomy" id="637853"/>
    <lineage>
        <taxon>Eukaryota</taxon>
        <taxon>Metazoa</taxon>
        <taxon>Ecdysozoa</taxon>
        <taxon>Nematoda</taxon>
        <taxon>Chromadorea</taxon>
        <taxon>Rhabditida</taxon>
        <taxon>Spirurina</taxon>
        <taxon>Spiruromorpha</taxon>
        <taxon>Spiruroidea</taxon>
        <taxon>Gongylonematidae</taxon>
        <taxon>Gongylonema</taxon>
    </lineage>
</organism>
<dbReference type="WBParaSite" id="GPUH_0000980301-mRNA-1">
    <property type="protein sequence ID" value="GPUH_0000980301-mRNA-1"/>
    <property type="gene ID" value="GPUH_0000980301"/>
</dbReference>
<dbReference type="Pfam" id="PF01593">
    <property type="entry name" value="Amino_oxidase"/>
    <property type="match status" value="1"/>
</dbReference>
<evidence type="ECO:0000259" key="1">
    <source>
        <dbReference type="Pfam" id="PF01593"/>
    </source>
</evidence>
<reference evidence="2" key="1">
    <citation type="submission" date="2016-06" db="UniProtKB">
        <authorList>
            <consortium name="WormBaseParasite"/>
        </authorList>
    </citation>
    <scope>IDENTIFICATION</scope>
</reference>
<feature type="domain" description="Amine oxidase" evidence="1">
    <location>
        <begin position="2"/>
        <end position="39"/>
    </location>
</feature>
<dbReference type="InterPro" id="IPR002937">
    <property type="entry name" value="Amino_oxidase"/>
</dbReference>
<dbReference type="GO" id="GO:0016491">
    <property type="term" value="F:oxidoreductase activity"/>
    <property type="evidence" value="ECO:0007669"/>
    <property type="project" value="InterPro"/>
</dbReference>